<name>A0A6J7X6S0_9CAUD</name>
<dbReference type="EMBL" id="LR798348">
    <property type="protein sequence ID" value="CAB5225528.1"/>
    <property type="molecule type" value="Genomic_DNA"/>
</dbReference>
<accession>A0A6J7X6S0</accession>
<sequence>MNRSKAIRPPEGTVPLLIAAEKHGLSKKEAKNLLLPVADSFTKIGHKFFVNSLGDSILSLAKVKRDEAQSEDEDEPINEQALDEPESEDVPQVLNATQRLFADEETAIVKRCRLPNKQMMIVEYRGKEVICRCKDSSMFIPGMKIIIRMDGANLMSKYQPRRLGRY</sequence>
<feature type="region of interest" description="Disordered" evidence="1">
    <location>
        <begin position="66"/>
        <end position="89"/>
    </location>
</feature>
<feature type="compositionally biased region" description="Acidic residues" evidence="1">
    <location>
        <begin position="69"/>
        <end position="89"/>
    </location>
</feature>
<reference evidence="2" key="1">
    <citation type="submission" date="2020-05" db="EMBL/GenBank/DDBJ databases">
        <authorList>
            <person name="Chiriac C."/>
            <person name="Salcher M."/>
            <person name="Ghai R."/>
            <person name="Kavagutti S V."/>
        </authorList>
    </citation>
    <scope>NUCLEOTIDE SEQUENCE</scope>
</reference>
<protein>
    <submittedName>
        <fullName evidence="2">Uncharacterized protein</fullName>
    </submittedName>
</protein>
<gene>
    <name evidence="2" type="ORF">UFOVP745_30</name>
</gene>
<organism evidence="2">
    <name type="scientific">uncultured Caudovirales phage</name>
    <dbReference type="NCBI Taxonomy" id="2100421"/>
    <lineage>
        <taxon>Viruses</taxon>
        <taxon>Duplodnaviria</taxon>
        <taxon>Heunggongvirae</taxon>
        <taxon>Uroviricota</taxon>
        <taxon>Caudoviricetes</taxon>
        <taxon>Peduoviridae</taxon>
        <taxon>Maltschvirus</taxon>
        <taxon>Maltschvirus maltsch</taxon>
    </lineage>
</organism>
<evidence type="ECO:0000313" key="2">
    <source>
        <dbReference type="EMBL" id="CAB5225528.1"/>
    </source>
</evidence>
<proteinExistence type="predicted"/>
<evidence type="ECO:0000256" key="1">
    <source>
        <dbReference type="SAM" id="MobiDB-lite"/>
    </source>
</evidence>